<organism evidence="1 2">
    <name type="scientific">Ruegeria spongiae</name>
    <dbReference type="NCBI Taxonomy" id="2942209"/>
    <lineage>
        <taxon>Bacteria</taxon>
        <taxon>Pseudomonadati</taxon>
        <taxon>Pseudomonadota</taxon>
        <taxon>Alphaproteobacteria</taxon>
        <taxon>Rhodobacterales</taxon>
        <taxon>Roseobacteraceae</taxon>
        <taxon>Ruegeria</taxon>
    </lineage>
</organism>
<protein>
    <submittedName>
        <fullName evidence="1">Uncharacterized protein</fullName>
    </submittedName>
</protein>
<proteinExistence type="predicted"/>
<name>A0ABT0Q3W5_9RHOB</name>
<evidence type="ECO:0000313" key="1">
    <source>
        <dbReference type="EMBL" id="MCL6284526.1"/>
    </source>
</evidence>
<comment type="caution">
    <text evidence="1">The sequence shown here is derived from an EMBL/GenBank/DDBJ whole genome shotgun (WGS) entry which is preliminary data.</text>
</comment>
<evidence type="ECO:0000313" key="2">
    <source>
        <dbReference type="Proteomes" id="UP001203880"/>
    </source>
</evidence>
<sequence>MFGLIRLPLLLMVAFVAGVLYERNNQHRACEDRGDWRDGLCLETGQPNE</sequence>
<dbReference type="Proteomes" id="UP001203880">
    <property type="component" value="Unassembled WGS sequence"/>
</dbReference>
<keyword evidence="2" id="KW-1185">Reference proteome</keyword>
<accession>A0ABT0Q3W5</accession>
<dbReference type="EMBL" id="JAMFMB010000016">
    <property type="protein sequence ID" value="MCL6284526.1"/>
    <property type="molecule type" value="Genomic_DNA"/>
</dbReference>
<reference evidence="1" key="1">
    <citation type="submission" date="2022-05" db="EMBL/GenBank/DDBJ databases">
        <authorList>
            <person name="Park J.-S."/>
        </authorList>
    </citation>
    <scope>NUCLEOTIDE SEQUENCE</scope>
    <source>
        <strain evidence="1">2012CJ41-6</strain>
    </source>
</reference>
<dbReference type="RefSeq" id="WP_249710592.1">
    <property type="nucleotide sequence ID" value="NZ_JAMFMB010000016.1"/>
</dbReference>
<gene>
    <name evidence="1" type="ORF">M3P21_13405</name>
</gene>